<organism evidence="14 15">
    <name type="scientific">Ascaris lumbricoides</name>
    <name type="common">Giant roundworm</name>
    <dbReference type="NCBI Taxonomy" id="6252"/>
    <lineage>
        <taxon>Eukaryota</taxon>
        <taxon>Metazoa</taxon>
        <taxon>Ecdysozoa</taxon>
        <taxon>Nematoda</taxon>
        <taxon>Chromadorea</taxon>
        <taxon>Rhabditida</taxon>
        <taxon>Spirurina</taxon>
        <taxon>Ascaridomorpha</taxon>
        <taxon>Ascaridoidea</taxon>
        <taxon>Ascarididae</taxon>
        <taxon>Ascaris</taxon>
    </lineage>
</organism>
<dbReference type="AlphaFoldDB" id="A0A9J2Q4A3"/>
<keyword evidence="10" id="KW-0539">Nucleus</keyword>
<evidence type="ECO:0000256" key="8">
    <source>
        <dbReference type="ARBA" id="ARBA00023172"/>
    </source>
</evidence>
<evidence type="ECO:0000256" key="11">
    <source>
        <dbReference type="ARBA" id="ARBA00039759"/>
    </source>
</evidence>
<evidence type="ECO:0000256" key="12">
    <source>
        <dbReference type="ARBA" id="ARBA00042677"/>
    </source>
</evidence>
<dbReference type="GO" id="GO:0000723">
    <property type="term" value="P:telomere maintenance"/>
    <property type="evidence" value="ECO:0007669"/>
    <property type="project" value="TreeGrafter"/>
</dbReference>
<dbReference type="GO" id="GO:0004519">
    <property type="term" value="F:endonuclease activity"/>
    <property type="evidence" value="ECO:0007669"/>
    <property type="project" value="UniProtKB-KW"/>
</dbReference>
<keyword evidence="5" id="KW-0227">DNA damage</keyword>
<dbReference type="Pfam" id="PF07522">
    <property type="entry name" value="DRMBL"/>
    <property type="match status" value="1"/>
</dbReference>
<proteinExistence type="inferred from homology"/>
<dbReference type="SUPFAM" id="SSF56281">
    <property type="entry name" value="Metallo-hydrolase/oxidoreductase"/>
    <property type="match status" value="1"/>
</dbReference>
<evidence type="ECO:0000256" key="1">
    <source>
        <dbReference type="ARBA" id="ARBA00004123"/>
    </source>
</evidence>
<evidence type="ECO:0000256" key="2">
    <source>
        <dbReference type="ARBA" id="ARBA00010304"/>
    </source>
</evidence>
<evidence type="ECO:0000259" key="13">
    <source>
        <dbReference type="Pfam" id="PF07522"/>
    </source>
</evidence>
<evidence type="ECO:0000256" key="7">
    <source>
        <dbReference type="ARBA" id="ARBA00022839"/>
    </source>
</evidence>
<dbReference type="PANTHER" id="PTHR23240">
    <property type="entry name" value="DNA CROSS-LINK REPAIR PROTEIN PSO2/SNM1-RELATED"/>
    <property type="match status" value="1"/>
</dbReference>
<name>A0A9J2Q4A3_ASCLU</name>
<evidence type="ECO:0000313" key="14">
    <source>
        <dbReference type="Proteomes" id="UP000036681"/>
    </source>
</evidence>
<keyword evidence="7" id="KW-0269">Exonuclease</keyword>
<evidence type="ECO:0000313" key="15">
    <source>
        <dbReference type="WBParaSite" id="ALUE_0001700301-mRNA-1"/>
    </source>
</evidence>
<dbReference type="PANTHER" id="PTHR23240:SF8">
    <property type="entry name" value="PROTEIN ARTEMIS"/>
    <property type="match status" value="1"/>
</dbReference>
<comment type="similarity">
    <text evidence="2">Belongs to the DNA repair metallo-beta-lactamase (DRMBL) family.</text>
</comment>
<evidence type="ECO:0000256" key="9">
    <source>
        <dbReference type="ARBA" id="ARBA00023204"/>
    </source>
</evidence>
<keyword evidence="8" id="KW-0233">DNA recombination</keyword>
<keyword evidence="3" id="KW-0540">Nuclease</keyword>
<dbReference type="GO" id="GO:0006303">
    <property type="term" value="P:double-strand break repair via nonhomologous end joining"/>
    <property type="evidence" value="ECO:0007669"/>
    <property type="project" value="TreeGrafter"/>
</dbReference>
<protein>
    <recommendedName>
        <fullName evidence="11">Protein artemis</fullName>
    </recommendedName>
    <alternativeName>
        <fullName evidence="12">DNA cross-link repair 1C protein</fullName>
    </alternativeName>
</protein>
<sequence>MSYRDIAGSDRMRNVVRIGNAFNDLVYSMSTFSGRIHDCNWISIDHFGDQNLFSRFFFLSHCHQADDSFYDRLSNQKCFLYCHPTTLILLEAFSQYKRILKYIKTEVVGETFHVTNSSNNTTEIQPTKSNSLNAADITFIDAKHCPGSIMILLEFDRGKRVLYTGDFRFVKDDWLSCKILRDPENSSTFKRIDELYFDSTFCRRGSEVIPSRKQSGVLFVRMVKEWLDARPENKVLIWSSNYGHEFLLRALFDELNVQTHVTMQKFRIYSSNYGHEFLLRALFDELNVQTHVTMQKFRIYSNIAEIAPCVTSIASSTRVHACTAGPDDGKECFEESGHTIIRSFPNGYRKRQRISTCALCRPDNDMVRVIKPSMIWFARRKEANVLGYENANFCRLLYSSHSSFEELIDAFTLLRPIHAYPNVVDKRSTKKHEAKINAFFQ</sequence>
<dbReference type="Gene3D" id="3.60.15.10">
    <property type="entry name" value="Ribonuclease Z/Hydroxyacylglutathione hydrolase-like"/>
    <property type="match status" value="1"/>
</dbReference>
<dbReference type="GO" id="GO:0005634">
    <property type="term" value="C:nucleus"/>
    <property type="evidence" value="ECO:0007669"/>
    <property type="project" value="UniProtKB-SubCell"/>
</dbReference>
<dbReference type="GO" id="GO:0006310">
    <property type="term" value="P:DNA recombination"/>
    <property type="evidence" value="ECO:0007669"/>
    <property type="project" value="UniProtKB-KW"/>
</dbReference>
<accession>A0A9J2Q4A3</accession>
<evidence type="ECO:0000256" key="3">
    <source>
        <dbReference type="ARBA" id="ARBA00022722"/>
    </source>
</evidence>
<comment type="subcellular location">
    <subcellularLocation>
        <location evidence="1">Nucleus</location>
    </subcellularLocation>
</comment>
<evidence type="ECO:0000256" key="10">
    <source>
        <dbReference type="ARBA" id="ARBA00023242"/>
    </source>
</evidence>
<evidence type="ECO:0000256" key="6">
    <source>
        <dbReference type="ARBA" id="ARBA00022801"/>
    </source>
</evidence>
<feature type="domain" description="DNA repair metallo-beta-lactamase" evidence="13">
    <location>
        <begin position="356"/>
        <end position="424"/>
    </location>
</feature>
<keyword evidence="4" id="KW-0255">Endonuclease</keyword>
<keyword evidence="9" id="KW-0234">DNA repair</keyword>
<dbReference type="GO" id="GO:0035312">
    <property type="term" value="F:5'-3' DNA exonuclease activity"/>
    <property type="evidence" value="ECO:0007669"/>
    <property type="project" value="TreeGrafter"/>
</dbReference>
<evidence type="ECO:0000256" key="4">
    <source>
        <dbReference type="ARBA" id="ARBA00022759"/>
    </source>
</evidence>
<keyword evidence="6" id="KW-0378">Hydrolase</keyword>
<reference evidence="15" key="1">
    <citation type="submission" date="2023-03" db="UniProtKB">
        <authorList>
            <consortium name="WormBaseParasite"/>
        </authorList>
    </citation>
    <scope>IDENTIFICATION</scope>
</reference>
<evidence type="ECO:0000256" key="5">
    <source>
        <dbReference type="ARBA" id="ARBA00022763"/>
    </source>
</evidence>
<dbReference type="WBParaSite" id="ALUE_0001700301-mRNA-1">
    <property type="protein sequence ID" value="ALUE_0001700301-mRNA-1"/>
    <property type="gene ID" value="ALUE_0001700301"/>
</dbReference>
<dbReference type="InterPro" id="IPR011084">
    <property type="entry name" value="DRMBL"/>
</dbReference>
<keyword evidence="14" id="KW-1185">Reference proteome</keyword>
<dbReference type="GO" id="GO:0003684">
    <property type="term" value="F:damaged DNA binding"/>
    <property type="evidence" value="ECO:0007669"/>
    <property type="project" value="TreeGrafter"/>
</dbReference>
<dbReference type="InterPro" id="IPR036866">
    <property type="entry name" value="RibonucZ/Hydroxyglut_hydro"/>
</dbReference>
<dbReference type="GO" id="GO:0036297">
    <property type="term" value="P:interstrand cross-link repair"/>
    <property type="evidence" value="ECO:0007669"/>
    <property type="project" value="TreeGrafter"/>
</dbReference>
<dbReference type="Proteomes" id="UP000036681">
    <property type="component" value="Unplaced"/>
</dbReference>